<sequence>MSSVLFSSKYKYSDLKHAREIRVVHLLPERSSWEQPTIQIHTIHLDNKPTPHYEALSYAWGGSETRTGIKVGENEQIFVTQNCSTALNWLRSSTPRILWIDAICINQDSTAERNHQVSMMAEIYRLAAQVVVFPGVCDERTASVIDRIDNLEHKRYHNLLQQDRYSKAVNRLLRKGYVWYVMDSLYHQPWFGRTWTLQEVLLSRQAKVLCGLSKERSWESICKAAKLVRQLQTQHQGLMSIPFAPVIALQDDLDSHGRLGLFELVMRTRNLQTTEPRDKIYALFGIVHSTTDKMPAVDYSKPVAELYTDLIRFSLGELKTLDFLSYAIGLKPTEVGDLPSWAIDWSNAPRDENVIGHWRDRWFDADAKMSPLPHNLSCSGGILKVQICLLDQVSSVSSNCGNLFQTWNWKRISPDPHSPSRTDPQPSRRFFHGSNSINANRANIQTLAAASKICDFIDNENFESSIRMALNTYPLVARDLYIYLNTLCCSPAKSESNISKQMKRFIHNPDLLRLLGLLNPHNTHRNNKSWRCPEFSELWTLLEMLLMVSLPKRLGGTKGTVDRTFFTMSNGSFGLGPKEAREGDSVCIILGAQVPFVLRKSEQGTYRIVGECYVYGIMDGEAVHGLGEEEFLTVSLE</sequence>
<dbReference type="EMBL" id="ML995480">
    <property type="protein sequence ID" value="KAF2143986.1"/>
    <property type="molecule type" value="Genomic_DNA"/>
</dbReference>
<keyword evidence="3" id="KW-1185">Reference proteome</keyword>
<dbReference type="RefSeq" id="XP_033399698.1">
    <property type="nucleotide sequence ID" value="XM_033543001.1"/>
</dbReference>
<protein>
    <recommendedName>
        <fullName evidence="1">Heterokaryon incompatibility domain-containing protein</fullName>
    </recommendedName>
</protein>
<dbReference type="Proteomes" id="UP000799438">
    <property type="component" value="Unassembled WGS sequence"/>
</dbReference>
<dbReference type="Pfam" id="PF26639">
    <property type="entry name" value="Het-6_barrel"/>
    <property type="match status" value="1"/>
</dbReference>
<dbReference type="PANTHER" id="PTHR24148">
    <property type="entry name" value="ANKYRIN REPEAT DOMAIN-CONTAINING PROTEIN 39 HOMOLOG-RELATED"/>
    <property type="match status" value="1"/>
</dbReference>
<gene>
    <name evidence="2" type="ORF">K452DRAFT_306631</name>
</gene>
<evidence type="ECO:0000259" key="1">
    <source>
        <dbReference type="Pfam" id="PF06985"/>
    </source>
</evidence>
<dbReference type="InterPro" id="IPR010730">
    <property type="entry name" value="HET"/>
</dbReference>
<dbReference type="GeneID" id="54300498"/>
<reference evidence="2" key="1">
    <citation type="journal article" date="2020" name="Stud. Mycol.">
        <title>101 Dothideomycetes genomes: a test case for predicting lifestyles and emergence of pathogens.</title>
        <authorList>
            <person name="Haridas S."/>
            <person name="Albert R."/>
            <person name="Binder M."/>
            <person name="Bloem J."/>
            <person name="Labutti K."/>
            <person name="Salamov A."/>
            <person name="Andreopoulos B."/>
            <person name="Baker S."/>
            <person name="Barry K."/>
            <person name="Bills G."/>
            <person name="Bluhm B."/>
            <person name="Cannon C."/>
            <person name="Castanera R."/>
            <person name="Culley D."/>
            <person name="Daum C."/>
            <person name="Ezra D."/>
            <person name="Gonzalez J."/>
            <person name="Henrissat B."/>
            <person name="Kuo A."/>
            <person name="Liang C."/>
            <person name="Lipzen A."/>
            <person name="Lutzoni F."/>
            <person name="Magnuson J."/>
            <person name="Mondo S."/>
            <person name="Nolan M."/>
            <person name="Ohm R."/>
            <person name="Pangilinan J."/>
            <person name="Park H.-J."/>
            <person name="Ramirez L."/>
            <person name="Alfaro M."/>
            <person name="Sun H."/>
            <person name="Tritt A."/>
            <person name="Yoshinaga Y."/>
            <person name="Zwiers L.-H."/>
            <person name="Turgeon B."/>
            <person name="Goodwin S."/>
            <person name="Spatafora J."/>
            <person name="Crous P."/>
            <person name="Grigoriev I."/>
        </authorList>
    </citation>
    <scope>NUCLEOTIDE SEQUENCE</scope>
    <source>
        <strain evidence="2">CBS 121167</strain>
    </source>
</reference>
<dbReference type="PANTHER" id="PTHR24148:SF64">
    <property type="entry name" value="HETEROKARYON INCOMPATIBILITY DOMAIN-CONTAINING PROTEIN"/>
    <property type="match status" value="1"/>
</dbReference>
<proteinExistence type="predicted"/>
<feature type="domain" description="Heterokaryon incompatibility" evidence="1">
    <location>
        <begin position="53"/>
        <end position="199"/>
    </location>
</feature>
<dbReference type="AlphaFoldDB" id="A0A6A6BIZ3"/>
<name>A0A6A6BIZ3_9PEZI</name>
<accession>A0A6A6BIZ3</accession>
<dbReference type="OrthoDB" id="3553147at2759"/>
<evidence type="ECO:0000313" key="2">
    <source>
        <dbReference type="EMBL" id="KAF2143986.1"/>
    </source>
</evidence>
<evidence type="ECO:0000313" key="3">
    <source>
        <dbReference type="Proteomes" id="UP000799438"/>
    </source>
</evidence>
<organism evidence="2 3">
    <name type="scientific">Aplosporella prunicola CBS 121167</name>
    <dbReference type="NCBI Taxonomy" id="1176127"/>
    <lineage>
        <taxon>Eukaryota</taxon>
        <taxon>Fungi</taxon>
        <taxon>Dikarya</taxon>
        <taxon>Ascomycota</taxon>
        <taxon>Pezizomycotina</taxon>
        <taxon>Dothideomycetes</taxon>
        <taxon>Dothideomycetes incertae sedis</taxon>
        <taxon>Botryosphaeriales</taxon>
        <taxon>Aplosporellaceae</taxon>
        <taxon>Aplosporella</taxon>
    </lineage>
</organism>
<dbReference type="InterPro" id="IPR052895">
    <property type="entry name" value="HetReg/Transcr_Mod"/>
</dbReference>
<dbReference type="Pfam" id="PF06985">
    <property type="entry name" value="HET"/>
    <property type="match status" value="1"/>
</dbReference>